<gene>
    <name evidence="8" type="ORF">VNO78_04746</name>
</gene>
<evidence type="ECO:0000313" key="8">
    <source>
        <dbReference type="EMBL" id="KAK7412957.1"/>
    </source>
</evidence>
<evidence type="ECO:0000256" key="4">
    <source>
        <dbReference type="PROSITE-ProRule" id="PRU00035"/>
    </source>
</evidence>
<feature type="domain" description="NET" evidence="7">
    <location>
        <begin position="248"/>
        <end position="329"/>
    </location>
</feature>
<evidence type="ECO:0000313" key="9">
    <source>
        <dbReference type="Proteomes" id="UP001386955"/>
    </source>
</evidence>
<name>A0AAN9T632_PSOTE</name>
<dbReference type="Gene3D" id="1.20.920.10">
    <property type="entry name" value="Bromodomain-like"/>
    <property type="match status" value="1"/>
</dbReference>
<dbReference type="Proteomes" id="UP001386955">
    <property type="component" value="Unassembled WGS sequence"/>
</dbReference>
<dbReference type="InterPro" id="IPR036427">
    <property type="entry name" value="Bromodomain-like_sf"/>
</dbReference>
<keyword evidence="3" id="KW-0804">Transcription</keyword>
<evidence type="ECO:0000256" key="2">
    <source>
        <dbReference type="ARBA" id="ARBA00023117"/>
    </source>
</evidence>
<keyword evidence="9" id="KW-1185">Reference proteome</keyword>
<dbReference type="EMBL" id="JAYMYS010000001">
    <property type="protein sequence ID" value="KAK7412957.1"/>
    <property type="molecule type" value="Genomic_DNA"/>
</dbReference>
<reference evidence="8 9" key="1">
    <citation type="submission" date="2024-01" db="EMBL/GenBank/DDBJ databases">
        <title>The genomes of 5 underutilized Papilionoideae crops provide insights into root nodulation and disease resistanc.</title>
        <authorList>
            <person name="Jiang F."/>
        </authorList>
    </citation>
    <scope>NUCLEOTIDE SEQUENCE [LARGE SCALE GENOMIC DNA]</scope>
    <source>
        <strain evidence="8">DUOXIRENSHENG_FW03</strain>
        <tissue evidence="8">Leaves</tissue>
    </source>
</reference>
<protein>
    <recommendedName>
        <fullName evidence="10">Transcription factor GTE1</fullName>
    </recommendedName>
</protein>
<organism evidence="8 9">
    <name type="scientific">Psophocarpus tetragonolobus</name>
    <name type="common">Winged bean</name>
    <name type="synonym">Dolichos tetragonolobus</name>
    <dbReference type="NCBI Taxonomy" id="3891"/>
    <lineage>
        <taxon>Eukaryota</taxon>
        <taxon>Viridiplantae</taxon>
        <taxon>Streptophyta</taxon>
        <taxon>Embryophyta</taxon>
        <taxon>Tracheophyta</taxon>
        <taxon>Spermatophyta</taxon>
        <taxon>Magnoliopsida</taxon>
        <taxon>eudicotyledons</taxon>
        <taxon>Gunneridae</taxon>
        <taxon>Pentapetalae</taxon>
        <taxon>rosids</taxon>
        <taxon>fabids</taxon>
        <taxon>Fabales</taxon>
        <taxon>Fabaceae</taxon>
        <taxon>Papilionoideae</taxon>
        <taxon>50 kb inversion clade</taxon>
        <taxon>NPAAA clade</taxon>
        <taxon>indigoferoid/millettioid clade</taxon>
        <taxon>Phaseoleae</taxon>
        <taxon>Psophocarpus</taxon>
    </lineage>
</organism>
<feature type="region of interest" description="Disordered" evidence="5">
    <location>
        <begin position="60"/>
        <end position="88"/>
    </location>
</feature>
<dbReference type="Gene3D" id="1.20.1270.220">
    <property type="match status" value="1"/>
</dbReference>
<dbReference type="Pfam" id="PF00439">
    <property type="entry name" value="Bromodomain"/>
    <property type="match status" value="1"/>
</dbReference>
<evidence type="ECO:0008006" key="10">
    <source>
        <dbReference type="Google" id="ProtNLM"/>
    </source>
</evidence>
<dbReference type="PROSITE" id="PS51525">
    <property type="entry name" value="NET"/>
    <property type="match status" value="1"/>
</dbReference>
<keyword evidence="2 4" id="KW-0103">Bromodomain</keyword>
<dbReference type="PROSITE" id="PS50014">
    <property type="entry name" value="BROMODOMAIN_2"/>
    <property type="match status" value="1"/>
</dbReference>
<dbReference type="InterPro" id="IPR027353">
    <property type="entry name" value="NET_dom"/>
</dbReference>
<feature type="compositionally biased region" description="Basic and acidic residues" evidence="5">
    <location>
        <begin position="338"/>
        <end position="348"/>
    </location>
</feature>
<dbReference type="SUPFAM" id="SSF47370">
    <property type="entry name" value="Bromodomain"/>
    <property type="match status" value="1"/>
</dbReference>
<dbReference type="SMART" id="SM00297">
    <property type="entry name" value="BROMO"/>
    <property type="match status" value="1"/>
</dbReference>
<proteinExistence type="predicted"/>
<evidence type="ECO:0000259" key="6">
    <source>
        <dbReference type="PROSITE" id="PS50014"/>
    </source>
</evidence>
<evidence type="ECO:0000259" key="7">
    <source>
        <dbReference type="PROSITE" id="PS51525"/>
    </source>
</evidence>
<evidence type="ECO:0000256" key="5">
    <source>
        <dbReference type="SAM" id="MobiDB-lite"/>
    </source>
</evidence>
<evidence type="ECO:0000256" key="1">
    <source>
        <dbReference type="ARBA" id="ARBA00023015"/>
    </source>
</evidence>
<comment type="caution">
    <text evidence="8">The sequence shown here is derived from an EMBL/GenBank/DDBJ whole genome shotgun (WGS) entry which is preliminary data.</text>
</comment>
<keyword evidence="1" id="KW-0805">Transcription regulation</keyword>
<dbReference type="PRINTS" id="PR00503">
    <property type="entry name" value="BROMODOMAIN"/>
</dbReference>
<dbReference type="Pfam" id="PF17035">
    <property type="entry name" value="BET"/>
    <property type="match status" value="1"/>
</dbReference>
<dbReference type="InterPro" id="IPR038336">
    <property type="entry name" value="NET_sf"/>
</dbReference>
<dbReference type="AlphaFoldDB" id="A0AAN9T632"/>
<feature type="compositionally biased region" description="Basic residues" evidence="5">
    <location>
        <begin position="69"/>
        <end position="78"/>
    </location>
</feature>
<evidence type="ECO:0000256" key="3">
    <source>
        <dbReference type="ARBA" id="ARBA00023163"/>
    </source>
</evidence>
<sequence>MDPAFGGGAPIPNVTEEDLNNCRSSIITHFNKVEKLEKQVIEVEKFYHTIKAQIDNVKDKDKGLEKHVTGSKRLHRGSSSRETNSSNTMQEVMQQFSTILNQITQHKWAGPFLDPVDVKGLGLHDYYEIIEKPMDFNTIKKRMNAKDGSGYKNVREIYSDVRLIFKNAMKYNDGKHDIHIRARSLLEKIEKKWLQLLPKVDLAESERLREEAHAQLETQLAQEATYAKMAKDISLELCDVEVHLKNLKEMVIEKCRKLSTREKLTLAQYFNKLNVDNLYKAMQIVSENDPTFQPNAQEVNIDFDHQSDYTLWKLSVFAKKALQNQEKAGAEEMTTVNHHNDNIEDKRNPNKRRKL</sequence>
<feature type="domain" description="Bromo" evidence="6">
    <location>
        <begin position="104"/>
        <end position="179"/>
    </location>
</feature>
<dbReference type="PANTHER" id="PTHR45926">
    <property type="entry name" value="OSJNBA0053K19.4 PROTEIN"/>
    <property type="match status" value="1"/>
</dbReference>
<accession>A0AAN9T632</accession>
<feature type="region of interest" description="Disordered" evidence="5">
    <location>
        <begin position="328"/>
        <end position="355"/>
    </location>
</feature>
<dbReference type="InterPro" id="IPR001487">
    <property type="entry name" value="Bromodomain"/>
</dbReference>